<dbReference type="OrthoDB" id="9814782at2"/>
<gene>
    <name evidence="1" type="ORF">SAMN04488238_10665</name>
</gene>
<dbReference type="RefSeq" id="WP_092889437.1">
    <property type="nucleotide sequence ID" value="NZ_CP061498.1"/>
</dbReference>
<dbReference type="Gene3D" id="3.30.70.1520">
    <property type="entry name" value="Heterotetrameric sarcosine oxidase"/>
    <property type="match status" value="1"/>
</dbReference>
<proteinExistence type="predicted"/>
<dbReference type="SUPFAM" id="SSF103025">
    <property type="entry name" value="Folate-binding domain"/>
    <property type="match status" value="1"/>
</dbReference>
<dbReference type="Gene3D" id="3.30.1360.120">
    <property type="entry name" value="Probable tRNA modification gtpase trme, domain 1"/>
    <property type="match status" value="1"/>
</dbReference>
<dbReference type="Pfam" id="PF04268">
    <property type="entry name" value="SoxG"/>
    <property type="match status" value="1"/>
</dbReference>
<dbReference type="InterPro" id="IPR007375">
    <property type="entry name" value="SoxG"/>
</dbReference>
<protein>
    <submittedName>
        <fullName evidence="1">Sarcosine oxidase subunit gamma</fullName>
    </submittedName>
</protein>
<reference evidence="1 2" key="1">
    <citation type="submission" date="2016-10" db="EMBL/GenBank/DDBJ databases">
        <authorList>
            <person name="de Groot N.N."/>
        </authorList>
    </citation>
    <scope>NUCLEOTIDE SEQUENCE [LARGE SCALE GENOMIC DNA]</scope>
    <source>
        <strain evidence="1 2">CGMCC 1.8894</strain>
    </source>
</reference>
<dbReference type="STRING" id="564137.SAMN04488238_10665"/>
<evidence type="ECO:0000313" key="1">
    <source>
        <dbReference type="EMBL" id="SDX20740.1"/>
    </source>
</evidence>
<accession>A0A1H2ZT45</accession>
<name>A0A1H2ZT45_9RHOB</name>
<organism evidence="1 2">
    <name type="scientific">Roseicitreum antarcticum</name>
    <dbReference type="NCBI Taxonomy" id="564137"/>
    <lineage>
        <taxon>Bacteria</taxon>
        <taxon>Pseudomonadati</taxon>
        <taxon>Pseudomonadota</taxon>
        <taxon>Alphaproteobacteria</taxon>
        <taxon>Rhodobacterales</taxon>
        <taxon>Paracoccaceae</taxon>
        <taxon>Roseicitreum</taxon>
    </lineage>
</organism>
<sequence length="185" mass="19572">MHDIRSALPGAEYEGYVTLREAGLCGMITLRGDPDTLRDALREAAGLDLPGMRRVSVVGDHALAWMSPDEMLLMLPYADAPATAARLQSALAHRFASVADVSDARAVFHIAGPRGAEVLAKLCPVDTAALTPGDIRRTRAAQVACAVWVPEPGVFVLICFRSVAQYVFDALALSARPGGEVAGFA</sequence>
<dbReference type="EMBL" id="FNOM01000006">
    <property type="protein sequence ID" value="SDX20740.1"/>
    <property type="molecule type" value="Genomic_DNA"/>
</dbReference>
<evidence type="ECO:0000313" key="2">
    <source>
        <dbReference type="Proteomes" id="UP000198539"/>
    </source>
</evidence>
<keyword evidence="2" id="KW-1185">Reference proteome</keyword>
<dbReference type="AlphaFoldDB" id="A0A1H2ZT45"/>
<dbReference type="Proteomes" id="UP000198539">
    <property type="component" value="Unassembled WGS sequence"/>
</dbReference>
<dbReference type="InterPro" id="IPR027266">
    <property type="entry name" value="TrmE/GcvT-like"/>
</dbReference>